<dbReference type="RefSeq" id="WP_280573109.1">
    <property type="nucleotide sequence ID" value="NZ_JARXRM010000019.1"/>
</dbReference>
<name>A0ABT6J7S2_9GAMM</name>
<proteinExistence type="predicted"/>
<accession>A0ABT6J7S2</accession>
<keyword evidence="2" id="KW-1185">Reference proteome</keyword>
<gene>
    <name evidence="1" type="ORF">QFW77_04495</name>
</gene>
<organism evidence="1 2">
    <name type="scientific">Luteimonas endophytica</name>
    <dbReference type="NCBI Taxonomy" id="3042023"/>
    <lineage>
        <taxon>Bacteria</taxon>
        <taxon>Pseudomonadati</taxon>
        <taxon>Pseudomonadota</taxon>
        <taxon>Gammaproteobacteria</taxon>
        <taxon>Lysobacterales</taxon>
        <taxon>Lysobacteraceae</taxon>
        <taxon>Luteimonas</taxon>
    </lineage>
</organism>
<evidence type="ECO:0000313" key="1">
    <source>
        <dbReference type="EMBL" id="MDH5822248.1"/>
    </source>
</evidence>
<protein>
    <submittedName>
        <fullName evidence="1">Uncharacterized protein</fullName>
    </submittedName>
</protein>
<sequence>MNDIGFEFDAVATPPACGPAEWASVAGVDGHVAEPGRAPQVEGDATGTGSWIAAQSAPLRAWWDPRPLAGTSSA</sequence>
<dbReference type="Proteomes" id="UP001156940">
    <property type="component" value="Unassembled WGS sequence"/>
</dbReference>
<comment type="caution">
    <text evidence="1">The sequence shown here is derived from an EMBL/GenBank/DDBJ whole genome shotgun (WGS) entry which is preliminary data.</text>
</comment>
<evidence type="ECO:0000313" key="2">
    <source>
        <dbReference type="Proteomes" id="UP001156940"/>
    </source>
</evidence>
<reference evidence="1 2" key="1">
    <citation type="submission" date="2023-04" db="EMBL/GenBank/DDBJ databases">
        <title>Luteimonas endophyticus RD2P54.</title>
        <authorList>
            <person name="Sun J.-Q."/>
        </authorList>
    </citation>
    <scope>NUCLEOTIDE SEQUENCE [LARGE SCALE GENOMIC DNA]</scope>
    <source>
        <strain evidence="1 2">RD2P54</strain>
    </source>
</reference>
<dbReference type="EMBL" id="JARXRM010000019">
    <property type="protein sequence ID" value="MDH5822248.1"/>
    <property type="molecule type" value="Genomic_DNA"/>
</dbReference>